<reference evidence="1 2" key="1">
    <citation type="submission" date="2019-03" db="EMBL/GenBank/DDBJ databases">
        <title>Genomic Encyclopedia of Type Strains, Phase IV (KMG-IV): sequencing the most valuable type-strain genomes for metagenomic binning, comparative biology and taxonomic classification.</title>
        <authorList>
            <person name="Goeker M."/>
        </authorList>
    </citation>
    <scope>NUCLEOTIDE SEQUENCE [LARGE SCALE GENOMIC DNA]</scope>
    <source>
        <strain evidence="1 2">DSM 12121</strain>
    </source>
</reference>
<dbReference type="AlphaFoldDB" id="A0A4R6DRS6"/>
<organism evidence="1 2">
    <name type="scientific">Azoarcus indigens</name>
    <dbReference type="NCBI Taxonomy" id="29545"/>
    <lineage>
        <taxon>Bacteria</taxon>
        <taxon>Pseudomonadati</taxon>
        <taxon>Pseudomonadota</taxon>
        <taxon>Betaproteobacteria</taxon>
        <taxon>Rhodocyclales</taxon>
        <taxon>Zoogloeaceae</taxon>
        <taxon>Azoarcus</taxon>
    </lineage>
</organism>
<dbReference type="Proteomes" id="UP000295129">
    <property type="component" value="Unassembled WGS sequence"/>
</dbReference>
<keyword evidence="2" id="KW-1185">Reference proteome</keyword>
<protein>
    <submittedName>
        <fullName evidence="1">Uncharacterized protein</fullName>
    </submittedName>
</protein>
<sequence length="541" mass="59600">MDYRNPAECLNLLHSLRPEKPEETQVALAAIVSGLLTSFPAPNQHLEVLEAARGLAAAAQAELSRCYTAHPLPPDSLENEILERVAGLWRNLSRSYARIARTDAQEGTLDDQRALLAQRRTYYAGQALLEFFRAHRAVPTGYWAEVHECLADAERAGVARIRVADPLNDVWKAQSPMEAHIAILLTDLANPYGRSERQLGWACRWAQRFAPYCTLDTNTEAPKPTVYGLDLNADRGLRPLGLQSPSPSLRRFDGSKLASQIQAVLAQFKQGVQPASLGLGDDCPLDACSRLLLSLYRPWGLAAAGRRFPRRGSQGGLDICSDWLAIGFHVHGGVFEQPRASTYTVGSGIRKDISLLTFGERAPAASDAGFSESRRQREAEKLGFVCERWEVLDQSVGGFRIQQRPRAERLEHHQLVGLRPQDGDCFLLGHISWLMFRADGCLEAGVHVLTGVPRVVAARPLALHAGLRDPYLQAFMLPATPALRTGASIVLPAGWFQPSRVLEVHNAETGENEQIRLGKLLLRGTNFDQASFENLPREPGA</sequence>
<dbReference type="RefSeq" id="WP_133594511.1">
    <property type="nucleotide sequence ID" value="NZ_SNVV01000023.1"/>
</dbReference>
<accession>A0A4R6DRS6</accession>
<comment type="caution">
    <text evidence="1">The sequence shown here is derived from an EMBL/GenBank/DDBJ whole genome shotgun (WGS) entry which is preliminary data.</text>
</comment>
<name>A0A4R6DRS6_9RHOO</name>
<gene>
    <name evidence="1" type="ORF">C7389_12382</name>
</gene>
<dbReference type="EMBL" id="SNVV01000023">
    <property type="protein sequence ID" value="TDN47008.1"/>
    <property type="molecule type" value="Genomic_DNA"/>
</dbReference>
<proteinExistence type="predicted"/>
<evidence type="ECO:0000313" key="1">
    <source>
        <dbReference type="EMBL" id="TDN47008.1"/>
    </source>
</evidence>
<evidence type="ECO:0000313" key="2">
    <source>
        <dbReference type="Proteomes" id="UP000295129"/>
    </source>
</evidence>
<dbReference type="OrthoDB" id="9177203at2"/>